<evidence type="ECO:0000256" key="1">
    <source>
        <dbReference type="ARBA" id="ARBA00007476"/>
    </source>
</evidence>
<dbReference type="Gene3D" id="1.10.8.470">
    <property type="match status" value="1"/>
</dbReference>
<dbReference type="SUPFAM" id="SSF52540">
    <property type="entry name" value="P-loop containing nucleoside triphosphate hydrolases"/>
    <property type="match status" value="1"/>
</dbReference>
<dbReference type="Gene3D" id="3.40.50.300">
    <property type="entry name" value="P-loop containing nucleotide triphosphate hydrolases"/>
    <property type="match status" value="1"/>
</dbReference>
<dbReference type="InterPro" id="IPR013646">
    <property type="entry name" value="YGR210-like_G4"/>
</dbReference>
<sequence>MRSLQIGLLGKANVGKSTFFSAATETPVASGNFPFTTIEPNVGVAYVKADCACKHFKIEHQNDLCAKGTRFIPVKLIDIAGLVPGAHEGKGLGNQFLDDARQAEVLIHVVDIAGTTDIQGQPVPPGTHNPLEDVEFVQDEFDLWFADILKREWDKITREIHQKRAKLTDGIAKRFTGLGIKDFQVQDVLQKLGFISRDPKEWTEDDIVEFARELRKNTKPMIIAANKADLCPDLEIIKKINDSVIPCSAETELLLRKASTAGIVNYSSGDEGFTVTDGKEIAPPQQKALDLVKSVFEKIPSTGVQKILNTAVFDSLNFIVVYPVEDETKLTNKDGVVLPDTKLLPQDSTAKDLAELIHADIAKGFLHAIDCKTKQRISGEQKLKNGDVIKIVSTLSRG</sequence>
<evidence type="ECO:0000256" key="3">
    <source>
        <dbReference type="ARBA" id="ARBA00023134"/>
    </source>
</evidence>
<keyword evidence="6" id="KW-1185">Reference proteome</keyword>
<feature type="domain" description="OBG-type G" evidence="4">
    <location>
        <begin position="4"/>
        <end position="267"/>
    </location>
</feature>
<dbReference type="Gene3D" id="3.10.20.30">
    <property type="match status" value="1"/>
</dbReference>
<dbReference type="GO" id="GO:0016887">
    <property type="term" value="F:ATP hydrolysis activity"/>
    <property type="evidence" value="ECO:0007669"/>
    <property type="project" value="TreeGrafter"/>
</dbReference>
<dbReference type="InterPro" id="IPR027417">
    <property type="entry name" value="P-loop_NTPase"/>
</dbReference>
<dbReference type="FunFam" id="3.10.20.30:FF:000002">
    <property type="entry name" value="GTP pyrophosphokinase (RelA/SpoT)"/>
    <property type="match status" value="1"/>
</dbReference>
<dbReference type="AlphaFoldDB" id="A0A081RLY7"/>
<accession>A0A081RLY7</accession>
<dbReference type="InterPro" id="IPR006073">
    <property type="entry name" value="GTP-bd"/>
</dbReference>
<reference evidence="5 6" key="1">
    <citation type="submission" date="2014-06" db="EMBL/GenBank/DDBJ databases">
        <authorList>
            <person name="Ngugi D.K."/>
            <person name="Blom J."/>
            <person name="Alam I."/>
            <person name="Rashid M."/>
            <person name="Ba Alawi W."/>
            <person name="Zhang G."/>
            <person name="Hikmawan T."/>
            <person name="Guan Y."/>
            <person name="Antunes A."/>
            <person name="Siam R."/>
            <person name="ElDorry H."/>
            <person name="Bajic V."/>
            <person name="Stingl U."/>
        </authorList>
    </citation>
    <scope>NUCLEOTIDE SEQUENCE [LARGE SCALE GENOMIC DNA]</scope>
    <source>
        <strain evidence="5">SCGC AAA799-N04</strain>
    </source>
</reference>
<keyword evidence="5" id="KW-0560">Oxidoreductase</keyword>
<dbReference type="NCBIfam" id="NF007171">
    <property type="entry name" value="PRK09602.1"/>
    <property type="match status" value="1"/>
</dbReference>
<dbReference type="InterPro" id="IPR004095">
    <property type="entry name" value="TGS"/>
</dbReference>
<dbReference type="CDD" id="cd01899">
    <property type="entry name" value="Ygr210"/>
    <property type="match status" value="1"/>
</dbReference>
<protein>
    <submittedName>
        <fullName evidence="5">Ribosome-binding ATPase YchF protein</fullName>
        <ecNumber evidence="5">1.17.7.1</ecNumber>
    </submittedName>
</protein>
<dbReference type="Pfam" id="PF08438">
    <property type="entry name" value="YGR210-like_G4"/>
    <property type="match status" value="1"/>
</dbReference>
<dbReference type="FunFam" id="1.10.8.470:FF:000001">
    <property type="entry name" value="GTP-binding protein homolog"/>
    <property type="match status" value="1"/>
</dbReference>
<dbReference type="PANTHER" id="PTHR23305:SF1">
    <property type="entry name" value="OBG-TYPE G DOMAIN-CONTAINING PROTEIN"/>
    <property type="match status" value="1"/>
</dbReference>
<dbReference type="PATRIC" id="fig|1502293.3.peg.1277"/>
<dbReference type="EC" id="1.17.7.1" evidence="5"/>
<dbReference type="GO" id="GO:0005525">
    <property type="term" value="F:GTP binding"/>
    <property type="evidence" value="ECO:0007669"/>
    <property type="project" value="UniProtKB-KW"/>
</dbReference>
<gene>
    <name evidence="5" type="ORF">AAA799N04_01376</name>
</gene>
<dbReference type="Proteomes" id="UP000028059">
    <property type="component" value="Unassembled WGS sequence"/>
</dbReference>
<dbReference type="PROSITE" id="PS51710">
    <property type="entry name" value="G_OBG"/>
    <property type="match status" value="1"/>
</dbReference>
<dbReference type="GO" id="GO:0046429">
    <property type="term" value="F:4-hydroxy-3-methylbut-2-en-1-yl diphosphate synthase activity (ferredoxin)"/>
    <property type="evidence" value="ECO:0007669"/>
    <property type="project" value="UniProtKB-EC"/>
</dbReference>
<organism evidence="5 6">
    <name type="scientific">Marine Group I thaumarchaeote SCGC AAA799-N04</name>
    <dbReference type="NCBI Taxonomy" id="1502293"/>
    <lineage>
        <taxon>Archaea</taxon>
        <taxon>Nitrososphaerota</taxon>
        <taxon>Marine Group I</taxon>
    </lineage>
</organism>
<dbReference type="InterPro" id="IPR031167">
    <property type="entry name" value="G_OBG"/>
</dbReference>
<keyword evidence="3" id="KW-0342">GTP-binding</keyword>
<dbReference type="InterPro" id="IPR012676">
    <property type="entry name" value="TGS-like"/>
</dbReference>
<evidence type="ECO:0000259" key="4">
    <source>
        <dbReference type="PROSITE" id="PS51710"/>
    </source>
</evidence>
<comment type="similarity">
    <text evidence="1">Belongs to the RelA/SpoT family.</text>
</comment>
<dbReference type="SUPFAM" id="SSF81271">
    <property type="entry name" value="TGS-like"/>
    <property type="match status" value="1"/>
</dbReference>
<name>A0A081RLY7_9ARCH</name>
<dbReference type="EMBL" id="JOKN01000028">
    <property type="protein sequence ID" value="KEQ56210.1"/>
    <property type="molecule type" value="Genomic_DNA"/>
</dbReference>
<comment type="caution">
    <text evidence="5">The sequence shown here is derived from an EMBL/GenBank/DDBJ whole genome shotgun (WGS) entry which is preliminary data.</text>
</comment>
<dbReference type="Pfam" id="PF01926">
    <property type="entry name" value="MMR_HSR1"/>
    <property type="match status" value="1"/>
</dbReference>
<dbReference type="InterPro" id="IPR012675">
    <property type="entry name" value="Beta-grasp_dom_sf"/>
</dbReference>
<dbReference type="Pfam" id="PF02824">
    <property type="entry name" value="TGS"/>
    <property type="match status" value="1"/>
</dbReference>
<evidence type="ECO:0000256" key="2">
    <source>
        <dbReference type="ARBA" id="ARBA00022741"/>
    </source>
</evidence>
<evidence type="ECO:0000313" key="5">
    <source>
        <dbReference type="EMBL" id="KEQ56210.1"/>
    </source>
</evidence>
<evidence type="ECO:0000313" key="6">
    <source>
        <dbReference type="Proteomes" id="UP000028059"/>
    </source>
</evidence>
<dbReference type="PRINTS" id="PR00326">
    <property type="entry name" value="GTP1OBG"/>
</dbReference>
<dbReference type="GO" id="GO:0005737">
    <property type="term" value="C:cytoplasm"/>
    <property type="evidence" value="ECO:0007669"/>
    <property type="project" value="TreeGrafter"/>
</dbReference>
<proteinExistence type="inferred from homology"/>
<keyword evidence="2" id="KW-0547">Nucleotide-binding</keyword>
<dbReference type="PANTHER" id="PTHR23305">
    <property type="entry name" value="OBG GTPASE FAMILY"/>
    <property type="match status" value="1"/>
</dbReference>